<dbReference type="Gene3D" id="3.30.70.120">
    <property type="match status" value="1"/>
</dbReference>
<dbReference type="InterPro" id="IPR011322">
    <property type="entry name" value="N-reg_PII-like_a/b"/>
</dbReference>
<comment type="caution">
    <text evidence="1">The sequence shown here is derived from an EMBL/GenBank/DDBJ whole genome shotgun (WGS) entry which is preliminary data.</text>
</comment>
<proteinExistence type="predicted"/>
<reference evidence="1" key="1">
    <citation type="journal article" date="2012" name="PLoS ONE">
        <title>Gene sets for utilization of primary and secondary nutrition supplies in the distal gut of endangered iberian lynx.</title>
        <authorList>
            <person name="Alcaide M."/>
            <person name="Messina E."/>
            <person name="Richter M."/>
            <person name="Bargiela R."/>
            <person name="Peplies J."/>
            <person name="Huws S.A."/>
            <person name="Newbold C.J."/>
            <person name="Golyshin P.N."/>
            <person name="Simon M.A."/>
            <person name="Lopez G."/>
            <person name="Yakimov M.M."/>
            <person name="Ferrer M."/>
        </authorList>
    </citation>
    <scope>NUCLEOTIDE SEQUENCE</scope>
</reference>
<dbReference type="Pfam" id="PF06153">
    <property type="entry name" value="CdAMP_rec"/>
    <property type="match status" value="1"/>
</dbReference>
<dbReference type="SUPFAM" id="SSF54913">
    <property type="entry name" value="GlnB-like"/>
    <property type="match status" value="1"/>
</dbReference>
<gene>
    <name evidence="1" type="ORF">EVA_11906</name>
</gene>
<name>J9GDV8_9ZZZZ</name>
<dbReference type="InterPro" id="IPR010375">
    <property type="entry name" value="CdAMP_rec"/>
</dbReference>
<evidence type="ECO:0000313" key="1">
    <source>
        <dbReference type="EMBL" id="EJW99987.1"/>
    </source>
</evidence>
<dbReference type="InterPro" id="IPR015867">
    <property type="entry name" value="N-reg_PII/ATP_PRibTrfase_C"/>
</dbReference>
<dbReference type="EMBL" id="AMCI01003574">
    <property type="protein sequence ID" value="EJW99987.1"/>
    <property type="molecule type" value="Genomic_DNA"/>
</dbReference>
<sequence>MKLITAIVNKEDSKHVCNALIKDGFYVTRLSTSGGFLMAGNMTLLIGTEDEKVDACIECIARCCKKRTEIVPSTASYGIGVATAYPLQVTVGGATVFVTNVERFEKL</sequence>
<organism evidence="1">
    <name type="scientific">gut metagenome</name>
    <dbReference type="NCBI Taxonomy" id="749906"/>
    <lineage>
        <taxon>unclassified sequences</taxon>
        <taxon>metagenomes</taxon>
        <taxon>organismal metagenomes</taxon>
    </lineage>
</organism>
<dbReference type="PANTHER" id="PTHR38456:SF1">
    <property type="entry name" value="CYCLIC DI-AMP RECEPTOR A"/>
    <property type="match status" value="1"/>
</dbReference>
<protein>
    <submittedName>
        <fullName evidence="1">Protein containing DUF970</fullName>
    </submittedName>
</protein>
<accession>J9GDV8</accession>
<dbReference type="PANTHER" id="PTHR38456">
    <property type="entry name" value="CYCLIC DI-AMP RECEPTOR A"/>
    <property type="match status" value="1"/>
</dbReference>
<dbReference type="AlphaFoldDB" id="J9GDV8"/>